<dbReference type="EMBL" id="AAOS02000030">
    <property type="protein sequence ID" value="EDR30908.1"/>
    <property type="molecule type" value="Genomic_DNA"/>
</dbReference>
<organism evidence="1 2">
    <name type="scientific">Yersinia pestis biovar Orientalis str. IP275</name>
    <dbReference type="NCBI Taxonomy" id="373665"/>
    <lineage>
        <taxon>Bacteria</taxon>
        <taxon>Pseudomonadati</taxon>
        <taxon>Pseudomonadota</taxon>
        <taxon>Gammaproteobacteria</taxon>
        <taxon>Enterobacterales</taxon>
        <taxon>Yersiniaceae</taxon>
        <taxon>Yersinia</taxon>
    </lineage>
</organism>
<evidence type="ECO:0000313" key="1">
    <source>
        <dbReference type="EMBL" id="EDR30908.1"/>
    </source>
</evidence>
<reference evidence="1 2" key="1">
    <citation type="submission" date="2008-01" db="EMBL/GenBank/DDBJ databases">
        <title>Yersinia pestis Strain IP275 project at JCVI/TIGR.</title>
        <authorList>
            <person name="Ravel J."/>
            <person name="Eppinger M."/>
            <person name="Fricke W.F."/>
            <person name="Rosovitz M."/>
            <person name="Lindler L.E."/>
            <person name="Bearden S."/>
            <person name="Shriefer M."/>
        </authorList>
    </citation>
    <scope>NUCLEOTIDE SEQUENCE [LARGE SCALE GENOMIC DNA]</scope>
    <source>
        <strain evidence="1 2">IP275</strain>
    </source>
</reference>
<gene>
    <name evidence="1" type="ORF">YPIP275_3885</name>
</gene>
<protein>
    <recommendedName>
        <fullName evidence="3">Transposase</fullName>
    </recommendedName>
</protein>
<name>A0AAV3BDZ2_YERPE</name>
<dbReference type="Proteomes" id="UP000004430">
    <property type="component" value="Unassembled WGS sequence"/>
</dbReference>
<evidence type="ECO:0008006" key="3">
    <source>
        <dbReference type="Google" id="ProtNLM"/>
    </source>
</evidence>
<dbReference type="AlphaFoldDB" id="A0AAV3BDZ2"/>
<accession>A0AAV3BDZ2</accession>
<reference evidence="1 2" key="2">
    <citation type="submission" date="2010-03" db="EMBL/GenBank/DDBJ databases">
        <authorList>
            <person name="Payne S.H."/>
            <person name="Sutton G.G."/>
        </authorList>
    </citation>
    <scope>NUCLEOTIDE SEQUENCE [LARGE SCALE GENOMIC DNA]</scope>
    <source>
        <strain evidence="1 2">IP275</strain>
    </source>
</reference>
<sequence length="71" mass="7921">MKKNSGSKPRHDPLITPSALMTLSLRAVPPSQWQGCPGRRRGLSIGLHVEQRLNILIQQGNNESHTPFNPR</sequence>
<proteinExistence type="predicted"/>
<evidence type="ECO:0000313" key="2">
    <source>
        <dbReference type="Proteomes" id="UP000004430"/>
    </source>
</evidence>
<comment type="caution">
    <text evidence="1">The sequence shown here is derived from an EMBL/GenBank/DDBJ whole genome shotgun (WGS) entry which is preliminary data.</text>
</comment>